<evidence type="ECO:0000256" key="19">
    <source>
        <dbReference type="ARBA" id="ARBA00029943"/>
    </source>
</evidence>
<evidence type="ECO:0000256" key="6">
    <source>
        <dbReference type="ARBA" id="ARBA00022722"/>
    </source>
</evidence>
<dbReference type="GO" id="GO:0005524">
    <property type="term" value="F:ATP binding"/>
    <property type="evidence" value="ECO:0007669"/>
    <property type="project" value="UniProtKB-KW"/>
</dbReference>
<dbReference type="AlphaFoldDB" id="A0A921P1G6"/>
<dbReference type="EC" id="6.5.1.1" evidence="2"/>
<evidence type="ECO:0000256" key="21">
    <source>
        <dbReference type="SAM" id="MobiDB-lite"/>
    </source>
</evidence>
<dbReference type="NCBIfam" id="TIGR02776">
    <property type="entry name" value="NHEJ_ligase_prk"/>
    <property type="match status" value="1"/>
</dbReference>
<dbReference type="InterPro" id="IPR014146">
    <property type="entry name" value="LigD_ligase_dom"/>
</dbReference>
<feature type="compositionally biased region" description="Basic and acidic residues" evidence="21">
    <location>
        <begin position="517"/>
        <end position="531"/>
    </location>
</feature>
<dbReference type="Gene3D" id="2.40.50.140">
    <property type="entry name" value="Nucleic acid-binding proteins"/>
    <property type="match status" value="1"/>
</dbReference>
<comment type="catalytic activity">
    <reaction evidence="20">
        <text>ATP + (deoxyribonucleotide)n-3'-hydroxyl + 5'-phospho-(deoxyribonucleotide)m = (deoxyribonucleotide)n+m + AMP + diphosphate.</text>
        <dbReference type="EC" id="6.5.1.1"/>
    </reaction>
</comment>
<evidence type="ECO:0000256" key="13">
    <source>
        <dbReference type="ARBA" id="ARBA00022932"/>
    </source>
</evidence>
<dbReference type="RefSeq" id="WP_162123990.1">
    <property type="nucleotide sequence ID" value="NZ_PDWK01000018.1"/>
</dbReference>
<dbReference type="CDD" id="cd07906">
    <property type="entry name" value="Adenylation_DNA_ligase_LigD_LigC"/>
    <property type="match status" value="1"/>
</dbReference>
<evidence type="ECO:0000256" key="3">
    <source>
        <dbReference type="ARBA" id="ARBA00022598"/>
    </source>
</evidence>
<dbReference type="Gene3D" id="3.30.1490.70">
    <property type="match status" value="1"/>
</dbReference>
<keyword evidence="16" id="KW-0234">DNA repair</keyword>
<evidence type="ECO:0000256" key="18">
    <source>
        <dbReference type="ARBA" id="ARBA00023268"/>
    </source>
</evidence>
<dbReference type="Proteomes" id="UP000717981">
    <property type="component" value="Unassembled WGS sequence"/>
</dbReference>
<gene>
    <name evidence="23" type="primary">ligD</name>
    <name evidence="23" type="ORF">CR938_05235</name>
</gene>
<reference evidence="23" key="1">
    <citation type="submission" date="2017-10" db="EMBL/GenBank/DDBJ databases">
        <title>Whole genome sequencing of members of genus Pseudoxanthomonas.</title>
        <authorList>
            <person name="Kumar S."/>
            <person name="Bansal K."/>
            <person name="Kaur A."/>
            <person name="Patil P."/>
            <person name="Sharma S."/>
            <person name="Patil P.B."/>
        </authorList>
    </citation>
    <scope>NUCLEOTIDE SEQUENCE</scope>
    <source>
        <strain evidence="23">DSM 22914</strain>
    </source>
</reference>
<dbReference type="GO" id="GO:0003910">
    <property type="term" value="F:DNA ligase (ATP) activity"/>
    <property type="evidence" value="ECO:0007669"/>
    <property type="project" value="UniProtKB-EC"/>
</dbReference>
<dbReference type="InterPro" id="IPR014145">
    <property type="entry name" value="LigD_pol_dom"/>
</dbReference>
<dbReference type="NCBIfam" id="TIGR02779">
    <property type="entry name" value="NHEJ_ligase_lig"/>
    <property type="match status" value="1"/>
</dbReference>
<dbReference type="InterPro" id="IPR012340">
    <property type="entry name" value="NA-bd_OB-fold"/>
</dbReference>
<dbReference type="CDD" id="cd07971">
    <property type="entry name" value="OBF_DNA_ligase_LigD"/>
    <property type="match status" value="1"/>
</dbReference>
<evidence type="ECO:0000256" key="14">
    <source>
        <dbReference type="ARBA" id="ARBA00023125"/>
    </source>
</evidence>
<dbReference type="OrthoDB" id="9802472at2"/>
<dbReference type="InterPro" id="IPR012309">
    <property type="entry name" value="DNA_ligase_ATP-dep_C"/>
</dbReference>
<evidence type="ECO:0000256" key="11">
    <source>
        <dbReference type="ARBA" id="ARBA00022839"/>
    </source>
</evidence>
<proteinExistence type="predicted"/>
<keyword evidence="15" id="KW-0233">DNA recombination</keyword>
<keyword evidence="4" id="KW-0808">Transferase</keyword>
<keyword evidence="12" id="KW-0067">ATP-binding</keyword>
<keyword evidence="5" id="KW-0548">Nucleotidyltransferase</keyword>
<dbReference type="InterPro" id="IPR014144">
    <property type="entry name" value="LigD_PE_domain"/>
</dbReference>
<dbReference type="InterPro" id="IPR014143">
    <property type="entry name" value="NHEJ_ligase_prk"/>
</dbReference>
<keyword evidence="14" id="KW-0238">DNA-binding</keyword>
<evidence type="ECO:0000256" key="2">
    <source>
        <dbReference type="ARBA" id="ARBA00012727"/>
    </source>
</evidence>
<evidence type="ECO:0000256" key="4">
    <source>
        <dbReference type="ARBA" id="ARBA00022679"/>
    </source>
</evidence>
<organism evidence="23 24">
    <name type="scientific">Pseudoxanthomonas taiwanensis</name>
    <dbReference type="NCBI Taxonomy" id="176598"/>
    <lineage>
        <taxon>Bacteria</taxon>
        <taxon>Pseudomonadati</taxon>
        <taxon>Pseudomonadota</taxon>
        <taxon>Gammaproteobacteria</taxon>
        <taxon>Lysobacterales</taxon>
        <taxon>Lysobacteraceae</taxon>
        <taxon>Pseudoxanthomonas</taxon>
    </lineage>
</organism>
<evidence type="ECO:0000259" key="22">
    <source>
        <dbReference type="PROSITE" id="PS50160"/>
    </source>
</evidence>
<keyword evidence="7" id="KW-0479">Metal-binding</keyword>
<accession>A0A921P1G6</accession>
<evidence type="ECO:0000256" key="16">
    <source>
        <dbReference type="ARBA" id="ARBA00023204"/>
    </source>
</evidence>
<comment type="caution">
    <text evidence="23">The sequence shown here is derived from an EMBL/GenBank/DDBJ whole genome shotgun (WGS) entry which is preliminary data.</text>
</comment>
<dbReference type="GO" id="GO:0046872">
    <property type="term" value="F:metal ion binding"/>
    <property type="evidence" value="ECO:0007669"/>
    <property type="project" value="UniProtKB-KW"/>
</dbReference>
<evidence type="ECO:0000256" key="20">
    <source>
        <dbReference type="ARBA" id="ARBA00034003"/>
    </source>
</evidence>
<dbReference type="GO" id="GO:0003677">
    <property type="term" value="F:DNA binding"/>
    <property type="evidence" value="ECO:0007669"/>
    <property type="project" value="UniProtKB-KW"/>
</dbReference>
<dbReference type="Pfam" id="PF21686">
    <property type="entry name" value="LigD_Prim-Pol"/>
    <property type="match status" value="1"/>
</dbReference>
<evidence type="ECO:0000256" key="9">
    <source>
        <dbReference type="ARBA" id="ARBA00022763"/>
    </source>
</evidence>
<dbReference type="GO" id="GO:0006310">
    <property type="term" value="P:DNA recombination"/>
    <property type="evidence" value="ECO:0007669"/>
    <property type="project" value="UniProtKB-KW"/>
</dbReference>
<evidence type="ECO:0000256" key="5">
    <source>
        <dbReference type="ARBA" id="ARBA00022695"/>
    </source>
</evidence>
<sequence length="884" mass="96811">MSLADYRRKRSFTRTGEPEPGRPAPRGRRPLFVVQLHHASRRHYDFRLQVGDALRSWAVPKGPSYDPKVKRMAVEVEDHPLEYADFEGQIPRGEYGGGHVARFDQGVWSTDGDPEAQLAKGHLRFELFGRKLKGGWHLVRSGKPARQPQWLLFKDEDAYAGPLEADDLLAGVTPPPAQDRRRAGSGKATRRRKTEVKAPATRRRDWAKAALALPGARKGAAPDGAFAPQLARLVQAPPEGADWLHELKWDGYRLLATIADGQVRLWSRNGLDWTGRVPEVRDALGALGLRSAVLDGELVAGRGARTDFNLLQAVLSGERQARLVLVLFDLLHLDGVDLAGVPLRERKALLRRVLDAGHGGHLAYSSHAEGEGGEAFRVAGMQGFEGIVSKRGDRPYRPGRSDDWRKTKLLEGDEFAVVGFTAPRGTRTGFGSLLLARPDPEHGWRYAGKVGSGFSEAQLRELAGRLGKGSRAPSVFVDVDDPELRRAAWIEPELVVEVFYRGIGAQQVLRQPSLKALRPDKRAADLSDPDRGPPGPGSTRMGGTKRATAGRAAKVASPGKRAGAVKKAGAARAKKAGADKTAAPRTRRRAAGAGAPPELSSPGKVLYPGDGYTKADVWNYYQTVMDQLLPQIAGRPLSVIRCPGGIARACFFQKHRTAGLERVATVRLKEESGGSGDYLVVEDAAGLMELVQFNTLEFHPWGAHADAPDTADRVVFDLDPGPDVPFAEVKRAAQDLRRLLARLELESFLRVSGGKGLHVVVPLNPGCDWALTRRFARGFAEALTQAEPDRFLAVASKRLRNRRIFIDCLRNGRGATAVASYSLRARPRAPVAMPIGWNELARLARPDAFTLASVPEKLRRRRRDPWEGMDRIRQDLARWADAGA</sequence>
<evidence type="ECO:0000256" key="1">
    <source>
        <dbReference type="ARBA" id="ARBA00001936"/>
    </source>
</evidence>
<dbReference type="Pfam" id="PF13298">
    <property type="entry name" value="LigD_N"/>
    <property type="match status" value="1"/>
</dbReference>
<protein>
    <recommendedName>
        <fullName evidence="2">DNA ligase (ATP)</fullName>
        <ecNumber evidence="2">6.5.1.1</ecNumber>
    </recommendedName>
    <alternativeName>
        <fullName evidence="19">NHEJ DNA polymerase</fullName>
    </alternativeName>
</protein>
<dbReference type="NCBIfam" id="TIGR02777">
    <property type="entry name" value="LigD_PE_dom"/>
    <property type="match status" value="1"/>
</dbReference>
<keyword evidence="3 23" id="KW-0436">Ligase</keyword>
<dbReference type="SUPFAM" id="SSF56091">
    <property type="entry name" value="DNA ligase/mRNA capping enzyme, catalytic domain"/>
    <property type="match status" value="1"/>
</dbReference>
<evidence type="ECO:0000313" key="23">
    <source>
        <dbReference type="EMBL" id="KAF1689595.1"/>
    </source>
</evidence>
<dbReference type="InterPro" id="IPR012310">
    <property type="entry name" value="DNA_ligase_ATP-dep_cent"/>
</dbReference>
<keyword evidence="8" id="KW-0547">Nucleotide-binding</keyword>
<keyword evidence="13" id="KW-0239">DNA-directed DNA polymerase</keyword>
<keyword evidence="17" id="KW-0464">Manganese</keyword>
<name>A0A921P1G6_9GAMM</name>
<feature type="domain" description="ATP-dependent DNA ligase family profile" evidence="22">
    <location>
        <begin position="316"/>
        <end position="408"/>
    </location>
</feature>
<dbReference type="PROSITE" id="PS50160">
    <property type="entry name" value="DNA_LIGASE_A3"/>
    <property type="match status" value="1"/>
</dbReference>
<dbReference type="GO" id="GO:0003887">
    <property type="term" value="F:DNA-directed DNA polymerase activity"/>
    <property type="evidence" value="ECO:0007669"/>
    <property type="project" value="UniProtKB-KW"/>
</dbReference>
<dbReference type="SUPFAM" id="SSF50249">
    <property type="entry name" value="Nucleic acid-binding proteins"/>
    <property type="match status" value="1"/>
</dbReference>
<keyword evidence="9" id="KW-0227">DNA damage</keyword>
<dbReference type="InterPro" id="IPR052171">
    <property type="entry name" value="NHEJ_LigD"/>
</dbReference>
<dbReference type="PANTHER" id="PTHR42705">
    <property type="entry name" value="BIFUNCTIONAL NON-HOMOLOGOUS END JOINING PROTEIN LIGD"/>
    <property type="match status" value="1"/>
</dbReference>
<feature type="region of interest" description="Disordered" evidence="21">
    <location>
        <begin position="514"/>
        <end position="604"/>
    </location>
</feature>
<keyword evidence="11" id="KW-0269">Exonuclease</keyword>
<evidence type="ECO:0000256" key="7">
    <source>
        <dbReference type="ARBA" id="ARBA00022723"/>
    </source>
</evidence>
<keyword evidence="24" id="KW-1185">Reference proteome</keyword>
<comment type="cofactor">
    <cofactor evidence="1">
        <name>Mn(2+)</name>
        <dbReference type="ChEBI" id="CHEBI:29035"/>
    </cofactor>
</comment>
<dbReference type="GO" id="GO:0006281">
    <property type="term" value="P:DNA repair"/>
    <property type="evidence" value="ECO:0007669"/>
    <property type="project" value="UniProtKB-KW"/>
</dbReference>
<evidence type="ECO:0000256" key="17">
    <source>
        <dbReference type="ARBA" id="ARBA00023211"/>
    </source>
</evidence>
<keyword evidence="18" id="KW-0511">Multifunctional enzyme</keyword>
<keyword evidence="10" id="KW-0378">Hydrolase</keyword>
<evidence type="ECO:0000256" key="12">
    <source>
        <dbReference type="ARBA" id="ARBA00022840"/>
    </source>
</evidence>
<keyword evidence="6" id="KW-0540">Nuclease</keyword>
<feature type="compositionally biased region" description="Low complexity" evidence="21">
    <location>
        <begin position="537"/>
        <end position="571"/>
    </location>
</feature>
<dbReference type="Pfam" id="PF04679">
    <property type="entry name" value="DNA_ligase_A_C"/>
    <property type="match status" value="1"/>
</dbReference>
<evidence type="ECO:0000256" key="8">
    <source>
        <dbReference type="ARBA" id="ARBA00022741"/>
    </source>
</evidence>
<evidence type="ECO:0000256" key="10">
    <source>
        <dbReference type="ARBA" id="ARBA00022801"/>
    </source>
</evidence>
<feature type="region of interest" description="Disordered" evidence="21">
    <location>
        <begin position="169"/>
        <end position="200"/>
    </location>
</feature>
<dbReference type="GO" id="GO:0004527">
    <property type="term" value="F:exonuclease activity"/>
    <property type="evidence" value="ECO:0007669"/>
    <property type="project" value="UniProtKB-KW"/>
</dbReference>
<dbReference type="Gene3D" id="3.90.920.10">
    <property type="entry name" value="DNA primase, PRIM domain"/>
    <property type="match status" value="1"/>
</dbReference>
<dbReference type="NCBIfam" id="TIGR02778">
    <property type="entry name" value="ligD_pol"/>
    <property type="match status" value="1"/>
</dbReference>
<dbReference type="PANTHER" id="PTHR42705:SF2">
    <property type="entry name" value="BIFUNCTIONAL NON-HOMOLOGOUS END JOINING PROTEIN LIGD"/>
    <property type="match status" value="1"/>
</dbReference>
<dbReference type="Gene3D" id="3.30.470.30">
    <property type="entry name" value="DNA ligase/mRNA capping enzyme"/>
    <property type="match status" value="1"/>
</dbReference>
<feature type="region of interest" description="Disordered" evidence="21">
    <location>
        <begin position="1"/>
        <end position="29"/>
    </location>
</feature>
<dbReference type="Pfam" id="PF01068">
    <property type="entry name" value="DNA_ligase_A_M"/>
    <property type="match status" value="1"/>
</dbReference>
<dbReference type="EMBL" id="PDWK01000018">
    <property type="protein sequence ID" value="KAF1689595.1"/>
    <property type="molecule type" value="Genomic_DNA"/>
</dbReference>
<evidence type="ECO:0000313" key="24">
    <source>
        <dbReference type="Proteomes" id="UP000717981"/>
    </source>
</evidence>
<evidence type="ECO:0000256" key="15">
    <source>
        <dbReference type="ARBA" id="ARBA00023172"/>
    </source>
</evidence>